<dbReference type="Proteomes" id="UP000217065">
    <property type="component" value="Unassembled WGS sequence"/>
</dbReference>
<comment type="subcellular location">
    <subcellularLocation>
        <location evidence="1">Cell membrane</location>
        <topology evidence="1">Multi-pass membrane protein</topology>
    </subcellularLocation>
</comment>
<feature type="transmembrane region" description="Helical" evidence="8">
    <location>
        <begin position="145"/>
        <end position="163"/>
    </location>
</feature>
<dbReference type="OrthoDB" id="1653857at2"/>
<reference evidence="9 10" key="1">
    <citation type="submission" date="2017-07" db="EMBL/GenBank/DDBJ databases">
        <title>Tetzosporium hominis gen.nov. sp.nov.</title>
        <authorList>
            <person name="Tetz G."/>
            <person name="Tetz V."/>
        </authorList>
    </citation>
    <scope>NUCLEOTIDE SEQUENCE [LARGE SCALE GENOMIC DNA]</scope>
    <source>
        <strain evidence="9 10">VT-49</strain>
    </source>
</reference>
<evidence type="ECO:0000256" key="8">
    <source>
        <dbReference type="SAM" id="Phobius"/>
    </source>
</evidence>
<keyword evidence="10" id="KW-1185">Reference proteome</keyword>
<dbReference type="GO" id="GO:0005886">
    <property type="term" value="C:plasma membrane"/>
    <property type="evidence" value="ECO:0007669"/>
    <property type="project" value="UniProtKB-SubCell"/>
</dbReference>
<comment type="similarity">
    <text evidence="2">Belongs to the MreD family.</text>
</comment>
<evidence type="ECO:0000256" key="2">
    <source>
        <dbReference type="ARBA" id="ARBA00007776"/>
    </source>
</evidence>
<dbReference type="GO" id="GO:0008360">
    <property type="term" value="P:regulation of cell shape"/>
    <property type="evidence" value="ECO:0007669"/>
    <property type="project" value="UniProtKB-KW"/>
</dbReference>
<keyword evidence="7 8" id="KW-0472">Membrane</keyword>
<evidence type="ECO:0000313" key="9">
    <source>
        <dbReference type="EMBL" id="OZS77071.1"/>
    </source>
</evidence>
<evidence type="ECO:0000256" key="5">
    <source>
        <dbReference type="ARBA" id="ARBA00022960"/>
    </source>
</evidence>
<dbReference type="AlphaFoldDB" id="A0A264W0H9"/>
<evidence type="ECO:0000256" key="1">
    <source>
        <dbReference type="ARBA" id="ARBA00004651"/>
    </source>
</evidence>
<evidence type="ECO:0000256" key="4">
    <source>
        <dbReference type="ARBA" id="ARBA00022692"/>
    </source>
</evidence>
<keyword evidence="6 8" id="KW-1133">Transmembrane helix</keyword>
<keyword evidence="4 8" id="KW-0812">Transmembrane</keyword>
<keyword evidence="3" id="KW-1003">Cell membrane</keyword>
<comment type="caution">
    <text evidence="9">The sequence shown here is derived from an EMBL/GenBank/DDBJ whole genome shotgun (WGS) entry which is preliminary data.</text>
</comment>
<gene>
    <name evidence="9" type="primary">mreD</name>
    <name evidence="9" type="ORF">CF394_13095</name>
</gene>
<evidence type="ECO:0000256" key="6">
    <source>
        <dbReference type="ARBA" id="ARBA00022989"/>
    </source>
</evidence>
<dbReference type="Pfam" id="PF04093">
    <property type="entry name" value="MreD"/>
    <property type="match status" value="1"/>
</dbReference>
<feature type="transmembrane region" description="Helical" evidence="8">
    <location>
        <begin position="31"/>
        <end position="51"/>
    </location>
</feature>
<proteinExistence type="inferred from homology"/>
<protein>
    <submittedName>
        <fullName evidence="9">Rod shape-determining protein MreD</fullName>
    </submittedName>
</protein>
<dbReference type="EMBL" id="NOKQ01000289">
    <property type="protein sequence ID" value="OZS77071.1"/>
    <property type="molecule type" value="Genomic_DNA"/>
</dbReference>
<dbReference type="RefSeq" id="WP_094944207.1">
    <property type="nucleotide sequence ID" value="NZ_NOKQ01000289.1"/>
</dbReference>
<feature type="transmembrane region" description="Helical" evidence="8">
    <location>
        <begin position="80"/>
        <end position="96"/>
    </location>
</feature>
<feature type="transmembrane region" description="Helical" evidence="8">
    <location>
        <begin position="56"/>
        <end position="74"/>
    </location>
</feature>
<evidence type="ECO:0000256" key="7">
    <source>
        <dbReference type="ARBA" id="ARBA00023136"/>
    </source>
</evidence>
<sequence length="174" mass="20545">MIRVLVIFVAVFLFYMEPVFGLLSPVSIGQQFYILVPRFLLIYLVFVAIYYNRKRAILFGVIFGLLYDVFFIDIIGLYTFIYPILIFISVWVMRYIHLNVLTLSLLILLLLAGLESLLFVFHTIIGTTTLVFDEFLQLRLIPTMIANFVFVAVMGWFFKWLLVQRYEQKYHVNT</sequence>
<evidence type="ECO:0000313" key="10">
    <source>
        <dbReference type="Proteomes" id="UP000217065"/>
    </source>
</evidence>
<feature type="transmembrane region" description="Helical" evidence="8">
    <location>
        <begin position="103"/>
        <end position="125"/>
    </location>
</feature>
<dbReference type="NCBIfam" id="TIGR03426">
    <property type="entry name" value="shape_MreD"/>
    <property type="match status" value="1"/>
</dbReference>
<evidence type="ECO:0000256" key="3">
    <source>
        <dbReference type="ARBA" id="ARBA00022475"/>
    </source>
</evidence>
<name>A0A264W0H9_9BACL</name>
<keyword evidence="5" id="KW-0133">Cell shape</keyword>
<dbReference type="InterPro" id="IPR007227">
    <property type="entry name" value="Cell_shape_determining_MreD"/>
</dbReference>
<accession>A0A264W0H9</accession>
<organism evidence="9 10">
    <name type="scientific">Tetzosporium hominis</name>
    <dbReference type="NCBI Taxonomy" id="2020506"/>
    <lineage>
        <taxon>Bacteria</taxon>
        <taxon>Bacillati</taxon>
        <taxon>Bacillota</taxon>
        <taxon>Bacilli</taxon>
        <taxon>Bacillales</taxon>
        <taxon>Caryophanaceae</taxon>
        <taxon>Tetzosporium</taxon>
    </lineage>
</organism>